<comment type="cofactor">
    <cofactor evidence="1 7 8">
        <name>pyridoxal 5'-phosphate</name>
        <dbReference type="ChEBI" id="CHEBI:597326"/>
    </cofactor>
</comment>
<keyword evidence="3 8" id="KW-0456">Lyase</keyword>
<dbReference type="InterPro" id="IPR015424">
    <property type="entry name" value="PyrdxlP-dep_Trfase"/>
</dbReference>
<dbReference type="Pfam" id="PF00282">
    <property type="entry name" value="Pyridoxal_deC"/>
    <property type="match status" value="1"/>
</dbReference>
<dbReference type="PANTHER" id="PTHR42735:SF6">
    <property type="entry name" value="SPHINGOSINE-1-PHOSPHATE LYASE 1"/>
    <property type="match status" value="1"/>
</dbReference>
<dbReference type="GO" id="GO:0016020">
    <property type="term" value="C:membrane"/>
    <property type="evidence" value="ECO:0007669"/>
    <property type="project" value="GOC"/>
</dbReference>
<evidence type="ECO:0000256" key="5">
    <source>
        <dbReference type="ARBA" id="ARBA00038965"/>
    </source>
</evidence>
<evidence type="ECO:0000256" key="8">
    <source>
        <dbReference type="RuleBase" id="RU000382"/>
    </source>
</evidence>
<evidence type="ECO:0000256" key="1">
    <source>
        <dbReference type="ARBA" id="ARBA00001933"/>
    </source>
</evidence>
<dbReference type="EMBL" id="HBKR01034186">
    <property type="protein sequence ID" value="CAE2331544.1"/>
    <property type="molecule type" value="Transcribed_RNA"/>
</dbReference>
<dbReference type="Gene3D" id="3.40.640.10">
    <property type="entry name" value="Type I PLP-dependent aspartate aminotransferase-like (Major domain)"/>
    <property type="match status" value="1"/>
</dbReference>
<dbReference type="Gene3D" id="6.10.140.2150">
    <property type="match status" value="1"/>
</dbReference>
<dbReference type="GO" id="GO:0030170">
    <property type="term" value="F:pyridoxal phosphate binding"/>
    <property type="evidence" value="ECO:0007669"/>
    <property type="project" value="InterPro"/>
</dbReference>
<evidence type="ECO:0000256" key="2">
    <source>
        <dbReference type="ARBA" id="ARBA00022898"/>
    </source>
</evidence>
<dbReference type="EC" id="4.1.2.27" evidence="5"/>
<dbReference type="InterPro" id="IPR002129">
    <property type="entry name" value="PyrdxlP-dep_de-COase"/>
</dbReference>
<sequence length="546" mass="59775">MDQIINFLKAILTPPTGGWGRKAEHALVLLLLFKVLKFVRARGITACFKMVLSYVIGGARQLPGVGGLVNEEIEKEVRTIEKKMLGSGDPNANFFLPQKGWTEEQILTLADDMKKNDFFEEGKKWAGIYHEVNGECPLDKIQQNMWCKFVNTNGLYPGVFKSCRKFESEIVAMIIAMLNGGPAAKEGAWGREATGLLTSGGTESILISILSYREEGRKKGIFEPEIICSRAAHGALDKACFYFGIKLVKLEANKNFQLDVNEVRNAITPNTVCVYASAPSFPHGIVDPIEELAKVTKAKGVGLHVDNCLGGFYLSSLSRLGIFKKKFDFRVPGVTTISIDVHKYGFAPKGCSVVCFANNELRSLSLHPVTTGLTLYVTPTLQGSRGQGVTAAAWATMMNTGIEGYNNIANQLHGLIDRVIEAVNNIDGIKIAVRPDLAIVPIAGEKGVNIFAVSGLMEERGWSVFTSRDPALMGWCVGQQYERVLDDWIKDLTEVVKFVKANPNTPITGSGAVYGAATVLPDDVLDEVMRNYVGVTMKVKQQVKEE</sequence>
<dbReference type="GO" id="GO:0005783">
    <property type="term" value="C:endoplasmic reticulum"/>
    <property type="evidence" value="ECO:0007669"/>
    <property type="project" value="TreeGrafter"/>
</dbReference>
<dbReference type="InterPro" id="IPR050477">
    <property type="entry name" value="GrpII_AminoAcid_Decarb"/>
</dbReference>
<protein>
    <recommendedName>
        <fullName evidence="5">sphinganine-1-phosphate aldolase</fullName>
        <ecNumber evidence="5">4.1.2.27</ecNumber>
    </recommendedName>
    <alternativeName>
        <fullName evidence="6">Sphingosine-1-phosphate aldolase</fullName>
    </alternativeName>
</protein>
<dbReference type="InterPro" id="IPR015421">
    <property type="entry name" value="PyrdxlP-dep_Trfase_major"/>
</dbReference>
<dbReference type="SUPFAM" id="SSF53383">
    <property type="entry name" value="PLP-dependent transferases"/>
    <property type="match status" value="1"/>
</dbReference>
<evidence type="ECO:0000256" key="7">
    <source>
        <dbReference type="PIRSR" id="PIRSR602129-50"/>
    </source>
</evidence>
<dbReference type="GO" id="GO:0030149">
    <property type="term" value="P:sphingolipid catabolic process"/>
    <property type="evidence" value="ECO:0007669"/>
    <property type="project" value="TreeGrafter"/>
</dbReference>
<dbReference type="GO" id="GO:0008117">
    <property type="term" value="F:sphinganine-1-phosphate aldolase activity"/>
    <property type="evidence" value="ECO:0007669"/>
    <property type="project" value="UniProtKB-EC"/>
</dbReference>
<proteinExistence type="inferred from homology"/>
<dbReference type="AlphaFoldDB" id="A0A7S4PDF5"/>
<evidence type="ECO:0000256" key="6">
    <source>
        <dbReference type="ARBA" id="ARBA00042568"/>
    </source>
</evidence>
<reference evidence="9" key="1">
    <citation type="submission" date="2021-01" db="EMBL/GenBank/DDBJ databases">
        <authorList>
            <person name="Corre E."/>
            <person name="Pelletier E."/>
            <person name="Niang G."/>
            <person name="Scheremetjew M."/>
            <person name="Finn R."/>
            <person name="Kale V."/>
            <person name="Holt S."/>
            <person name="Cochrane G."/>
            <person name="Meng A."/>
            <person name="Brown T."/>
            <person name="Cohen L."/>
        </authorList>
    </citation>
    <scope>NUCLEOTIDE SEQUENCE</scope>
    <source>
        <strain evidence="9">SoJaBio B1-5/56/2</strain>
    </source>
</reference>
<accession>A0A7S4PDF5</accession>
<evidence type="ECO:0000256" key="3">
    <source>
        <dbReference type="ARBA" id="ARBA00023239"/>
    </source>
</evidence>
<feature type="modified residue" description="N6-(pyridoxal phosphate)lysine" evidence="7">
    <location>
        <position position="343"/>
    </location>
</feature>
<organism evidence="9">
    <name type="scientific">Paramoeba aestuarina</name>
    <dbReference type="NCBI Taxonomy" id="180227"/>
    <lineage>
        <taxon>Eukaryota</taxon>
        <taxon>Amoebozoa</taxon>
        <taxon>Discosea</taxon>
        <taxon>Flabellinia</taxon>
        <taxon>Dactylopodida</taxon>
        <taxon>Paramoebidae</taxon>
        <taxon>Paramoeba</taxon>
    </lineage>
</organism>
<comment type="similarity">
    <text evidence="4">Belongs to the group II decarboxylase family. Sphingosine-1-phosphate lyase subfamily.</text>
</comment>
<keyword evidence="2 7" id="KW-0663">Pyridoxal phosphate</keyword>
<gene>
    <name evidence="9" type="ORF">NAES01612_LOCUS22360</name>
</gene>
<dbReference type="InterPro" id="IPR015422">
    <property type="entry name" value="PyrdxlP-dep_Trfase_small"/>
</dbReference>
<dbReference type="GO" id="GO:0019752">
    <property type="term" value="P:carboxylic acid metabolic process"/>
    <property type="evidence" value="ECO:0007669"/>
    <property type="project" value="InterPro"/>
</dbReference>
<evidence type="ECO:0000313" key="9">
    <source>
        <dbReference type="EMBL" id="CAE2331544.1"/>
    </source>
</evidence>
<dbReference type="Gene3D" id="3.90.1150.10">
    <property type="entry name" value="Aspartate Aminotransferase, domain 1"/>
    <property type="match status" value="1"/>
</dbReference>
<dbReference type="PANTHER" id="PTHR42735">
    <property type="match status" value="1"/>
</dbReference>
<name>A0A7S4PDF5_9EUKA</name>
<evidence type="ECO:0000256" key="4">
    <source>
        <dbReference type="ARBA" id="ARBA00038302"/>
    </source>
</evidence>